<sequence>MRKLRLNFDGKGDATLESRAFSVQEGISEIFSLSVVAMSPSADVDLSALVGRPVVFEIESGAQHVSRWGRKWRGIVSNIEHVQTEVSDEGRSTYSVEIVPELWLLTQRRNYRIFQHVSIPDIVDEIFTEWKTERKWKIRRGEYPKLEYKVQYGESDYAFVRRLLEEAGIAFHFQHIQQGSTLTLADNLTLGELHKASPIPYVDNPNQAAQKEFVSEVRIVHGVRPGSYTLRDHDFRNPGFPLFEKTTAGTTPETNYEQYHYLPGAFLAETGKASNTPVADRKGIARHDANNGKGFVELVRDAERTGKRQVSFITNVFGLEPGELFTIDDHPRNELHTSKQLLITDCRMEGTAVGEWSMDAKAVFAAEPYRPPMSTPKPEVKGVQSATVVGPPGEEIHTDEFGRVRVQFPWDREGKNDDNSSCWMRVSQGWAGAAFGSLNLPRIGQEVLVGFLVGDPDQPIIVGRVFNGTNQVPYKLPDHKTRSTWRSDSSPRGGGFNEILFEDLAKKELVYIQAQKNLRKLVLNDETITVVNDRQRFVKNDDLETTGRNRMEVTLGERTEITDADRTYAIGKDRRKLVKADEIEITQGAHQLVIGKSQDLVVKATQKEQIGGDAHLQVKGDRRRAVGGKDSLTVGGSRHVKVKKSHLLDAGDEIHLKAGTELVIEASRDLTLKGPGGFIRINAMGITIVGTLVNINSGGIAGMVSTASPDAADAAVEAKIVEPKKPEPDDVSKTRLGQ</sequence>
<dbReference type="InterPro" id="IPR037026">
    <property type="entry name" value="Vgr_OB-fold_dom_sf"/>
</dbReference>
<dbReference type="KEGG" id="ccro:CMC5_052990"/>
<protein>
    <submittedName>
        <fullName evidence="6">Type IV secretion protein Rhs</fullName>
    </submittedName>
</protein>
<dbReference type="OrthoDB" id="5482463at2"/>
<evidence type="ECO:0000259" key="4">
    <source>
        <dbReference type="Pfam" id="PF04717"/>
    </source>
</evidence>
<dbReference type="Gene3D" id="3.55.50.10">
    <property type="entry name" value="Baseplate protein-like domains"/>
    <property type="match status" value="1"/>
</dbReference>
<feature type="domain" description="Gp5/Type VI secretion system Vgr protein OB-fold" evidence="4">
    <location>
        <begin position="398"/>
        <end position="466"/>
    </location>
</feature>
<evidence type="ECO:0000313" key="7">
    <source>
        <dbReference type="Proteomes" id="UP000067626"/>
    </source>
</evidence>
<comment type="subcellular location">
    <subcellularLocation>
        <location evidence="1">Secreted</location>
    </subcellularLocation>
</comment>
<dbReference type="STRING" id="52.CMC5_052990"/>
<dbReference type="RefSeq" id="WP_050432953.1">
    <property type="nucleotide sequence ID" value="NZ_CP012159.1"/>
</dbReference>
<evidence type="ECO:0000256" key="2">
    <source>
        <dbReference type="ARBA" id="ARBA00005558"/>
    </source>
</evidence>
<organism evidence="6 7">
    <name type="scientific">Chondromyces crocatus</name>
    <dbReference type="NCBI Taxonomy" id="52"/>
    <lineage>
        <taxon>Bacteria</taxon>
        <taxon>Pseudomonadati</taxon>
        <taxon>Myxococcota</taxon>
        <taxon>Polyangia</taxon>
        <taxon>Polyangiales</taxon>
        <taxon>Polyangiaceae</taxon>
        <taxon>Chondromyces</taxon>
    </lineage>
</organism>
<evidence type="ECO:0000256" key="3">
    <source>
        <dbReference type="ARBA" id="ARBA00022525"/>
    </source>
</evidence>
<comment type="similarity">
    <text evidence="2">Belongs to the VgrG protein family.</text>
</comment>
<dbReference type="GO" id="GO:0005576">
    <property type="term" value="C:extracellular region"/>
    <property type="evidence" value="ECO:0007669"/>
    <property type="project" value="UniProtKB-SubCell"/>
</dbReference>
<keyword evidence="7" id="KW-1185">Reference proteome</keyword>
<name>A0A0K1EKM2_CHOCO</name>
<dbReference type="Pfam" id="PF22178">
    <property type="entry name" value="Gp5_trimer_C"/>
    <property type="match status" value="1"/>
</dbReference>
<dbReference type="InterPro" id="IPR006531">
    <property type="entry name" value="Gp5/Vgr_OB"/>
</dbReference>
<dbReference type="NCBIfam" id="TIGR01646">
    <property type="entry name" value="vgr_GE"/>
    <property type="match status" value="1"/>
</dbReference>
<dbReference type="Proteomes" id="UP000067626">
    <property type="component" value="Chromosome"/>
</dbReference>
<dbReference type="NCBIfam" id="TIGR03361">
    <property type="entry name" value="VI_Rhs_Vgr"/>
    <property type="match status" value="1"/>
</dbReference>
<dbReference type="EMBL" id="CP012159">
    <property type="protein sequence ID" value="AKT41138.1"/>
    <property type="molecule type" value="Genomic_DNA"/>
</dbReference>
<dbReference type="InterPro" id="IPR054030">
    <property type="entry name" value="Gp5_Vgr_C"/>
</dbReference>
<reference evidence="6 7" key="1">
    <citation type="submission" date="2015-07" db="EMBL/GenBank/DDBJ databases">
        <title>Genome analysis of myxobacterium Chondromyces crocatus Cm c5 reveals a high potential for natural compound synthesis and the genetic basis for the loss of fruiting body formation.</title>
        <authorList>
            <person name="Zaburannyi N."/>
            <person name="Bunk B."/>
            <person name="Maier J."/>
            <person name="Overmann J."/>
            <person name="Mueller R."/>
        </authorList>
    </citation>
    <scope>NUCLEOTIDE SEQUENCE [LARGE SCALE GENOMIC DNA]</scope>
    <source>
        <strain evidence="6 7">Cm c5</strain>
    </source>
</reference>
<feature type="domain" description="Gp5/Type VI secretion system Vgr C-terminal trimerisation" evidence="5">
    <location>
        <begin position="483"/>
        <end position="584"/>
    </location>
</feature>
<dbReference type="SUPFAM" id="SSF69349">
    <property type="entry name" value="Phage fibre proteins"/>
    <property type="match status" value="1"/>
</dbReference>
<accession>A0A0K1EKM2</accession>
<gene>
    <name evidence="6" type="ORF">CMC5_052990</name>
</gene>
<dbReference type="Gene3D" id="2.40.50.230">
    <property type="entry name" value="Gp5 N-terminal domain"/>
    <property type="match status" value="1"/>
</dbReference>
<dbReference type="SUPFAM" id="SSF69255">
    <property type="entry name" value="gp5 N-terminal domain-like"/>
    <property type="match status" value="1"/>
</dbReference>
<dbReference type="AlphaFoldDB" id="A0A0K1EKM2"/>
<dbReference type="PATRIC" id="fig|52.7.peg.5868"/>
<dbReference type="Pfam" id="PF04717">
    <property type="entry name" value="Phage_base_V"/>
    <property type="match status" value="1"/>
</dbReference>
<dbReference type="Gene3D" id="4.10.220.110">
    <property type="match status" value="1"/>
</dbReference>
<evidence type="ECO:0000259" key="5">
    <source>
        <dbReference type="Pfam" id="PF22178"/>
    </source>
</evidence>
<dbReference type="InterPro" id="IPR006533">
    <property type="entry name" value="T6SS_Vgr_RhsGE"/>
</dbReference>
<dbReference type="InterPro" id="IPR050708">
    <property type="entry name" value="T6SS_VgrG/RHS"/>
</dbReference>
<dbReference type="Pfam" id="PF05954">
    <property type="entry name" value="Phage_GPD"/>
    <property type="match status" value="1"/>
</dbReference>
<dbReference type="Gene3D" id="2.30.110.50">
    <property type="match status" value="1"/>
</dbReference>
<dbReference type="InterPro" id="IPR017847">
    <property type="entry name" value="T6SS_RhsGE_Vgr_subset"/>
</dbReference>
<dbReference type="PANTHER" id="PTHR32305">
    <property type="match status" value="1"/>
</dbReference>
<proteinExistence type="inferred from homology"/>
<evidence type="ECO:0000313" key="6">
    <source>
        <dbReference type="EMBL" id="AKT41138.1"/>
    </source>
</evidence>
<evidence type="ECO:0000256" key="1">
    <source>
        <dbReference type="ARBA" id="ARBA00004613"/>
    </source>
</evidence>
<keyword evidence="3" id="KW-0964">Secreted</keyword>
<dbReference type="SUPFAM" id="SSF69279">
    <property type="entry name" value="Phage tail proteins"/>
    <property type="match status" value="2"/>
</dbReference>
<dbReference type="PANTHER" id="PTHR32305:SF15">
    <property type="entry name" value="PROTEIN RHSA-RELATED"/>
    <property type="match status" value="1"/>
</dbReference>